<dbReference type="Proteomes" id="UP000239263">
    <property type="component" value="Unassembled WGS sequence"/>
</dbReference>
<dbReference type="PROSITE" id="PS51257">
    <property type="entry name" value="PROKAR_LIPOPROTEIN"/>
    <property type="match status" value="1"/>
</dbReference>
<sequence length="452" mass="49925">MKITPSLLGSLIALSLSGCNSSDDSNSTVSTSTIKAIDGYLANASVYIDRNNNNIADENEFVGVTSERGELTIDSSQLTHPIIIKAIAGQTYDLDKGGRLTQSYELMADTSTTIITPFTTLAKINDITMETLAAQLGYDTTLINSDYVKAKETNATAEQVHLLARSSMTTLNDTVVNSIKNKEAITQGVTTINNKVDELVNAGNNLNNIVIDASGNSTPMPPTLTRYLADTTLYQFSTNEFWFEHDLYSKMVFKDNTLTATTSQGEHIADLPISITNNTYTAKGTELEEEFIYFSHDFSLIVTSDGAMDFATTDASIIDENTNTVNFNFIPATASMFQGKEVYWLIDDAENSPTANVSLIEFSFDEIGDTGRYVNGNIKGGFTWYINADNQLTIVRDSEAKDWIFQPVMTNDDMIVSVMRHAPLEAHKYSRIPMFLINNKDLAESLKQEWIK</sequence>
<dbReference type="EMBL" id="MSCO01000001">
    <property type="protein sequence ID" value="PQJ89106.1"/>
    <property type="molecule type" value="Genomic_DNA"/>
</dbReference>
<evidence type="ECO:0000313" key="2">
    <source>
        <dbReference type="Proteomes" id="UP000239263"/>
    </source>
</evidence>
<reference evidence="1 2" key="1">
    <citation type="submission" date="2016-12" db="EMBL/GenBank/DDBJ databases">
        <title>Diversity of luminous bacteria.</title>
        <authorList>
            <person name="Yoshizawa S."/>
            <person name="Kogure K."/>
        </authorList>
    </citation>
    <scope>NUCLEOTIDE SEQUENCE [LARGE SCALE GENOMIC DNA]</scope>
    <source>
        <strain evidence="1 2">ATCC 33715</strain>
    </source>
</reference>
<evidence type="ECO:0000313" key="1">
    <source>
        <dbReference type="EMBL" id="PQJ89106.1"/>
    </source>
</evidence>
<proteinExistence type="predicted"/>
<comment type="caution">
    <text evidence="1">The sequence shown here is derived from an EMBL/GenBank/DDBJ whole genome shotgun (WGS) entry which is preliminary data.</text>
</comment>
<dbReference type="OrthoDB" id="5897571at2"/>
<dbReference type="RefSeq" id="WP_105054649.1">
    <property type="nucleotide sequence ID" value="NZ_CAWNRT010000001.1"/>
</dbReference>
<name>A0A2S7XDD4_9GAMM</name>
<organism evidence="1 2">
    <name type="scientific">Aliivibrio sifiae</name>
    <dbReference type="NCBI Taxonomy" id="566293"/>
    <lineage>
        <taxon>Bacteria</taxon>
        <taxon>Pseudomonadati</taxon>
        <taxon>Pseudomonadota</taxon>
        <taxon>Gammaproteobacteria</taxon>
        <taxon>Vibrionales</taxon>
        <taxon>Vibrionaceae</taxon>
        <taxon>Aliivibrio</taxon>
    </lineage>
</organism>
<accession>A0A2S7XDD4</accession>
<dbReference type="AlphaFoldDB" id="A0A2S7XDD4"/>
<gene>
    <name evidence="1" type="ORF">BTO22_05700</name>
</gene>
<protein>
    <submittedName>
        <fullName evidence="1">Uncharacterized protein</fullName>
    </submittedName>
</protein>